<feature type="region of interest" description="Disordered" evidence="2">
    <location>
        <begin position="87"/>
        <end position="108"/>
    </location>
</feature>
<reference evidence="3" key="1">
    <citation type="submission" date="2020-10" db="EMBL/GenBank/DDBJ databases">
        <authorList>
            <person name="Kusch S."/>
        </authorList>
    </citation>
    <scope>NUCLEOTIDE SEQUENCE</scope>
    <source>
        <strain evidence="3">SwB9</strain>
    </source>
</reference>
<protein>
    <submittedName>
        <fullName evidence="3">7d27069f-2da8-4935-b7cd-c40cb46a5d48</fullName>
    </submittedName>
</protein>
<gene>
    <name evidence="3" type="ORF">SCLTRI_LOCUS805</name>
</gene>
<feature type="compositionally biased region" description="Polar residues" evidence="2">
    <location>
        <begin position="578"/>
        <end position="588"/>
    </location>
</feature>
<feature type="compositionally biased region" description="Polar residues" evidence="2">
    <location>
        <begin position="87"/>
        <end position="104"/>
    </location>
</feature>
<feature type="compositionally biased region" description="Polar residues" evidence="2">
    <location>
        <begin position="496"/>
        <end position="514"/>
    </location>
</feature>
<name>A0A8H2ZJK3_9HELO</name>
<organism evidence="3 4">
    <name type="scientific">Sclerotinia trifoliorum</name>
    <dbReference type="NCBI Taxonomy" id="28548"/>
    <lineage>
        <taxon>Eukaryota</taxon>
        <taxon>Fungi</taxon>
        <taxon>Dikarya</taxon>
        <taxon>Ascomycota</taxon>
        <taxon>Pezizomycotina</taxon>
        <taxon>Leotiomycetes</taxon>
        <taxon>Helotiales</taxon>
        <taxon>Sclerotiniaceae</taxon>
        <taxon>Sclerotinia</taxon>
    </lineage>
</organism>
<dbReference type="EMBL" id="CAJHIA010000002">
    <property type="protein sequence ID" value="CAD6440219.1"/>
    <property type="molecule type" value="Genomic_DNA"/>
</dbReference>
<feature type="region of interest" description="Disordered" evidence="2">
    <location>
        <begin position="449"/>
        <end position="518"/>
    </location>
</feature>
<evidence type="ECO:0000256" key="1">
    <source>
        <dbReference type="SAM" id="Coils"/>
    </source>
</evidence>
<accession>A0A8H2ZJK3</accession>
<keyword evidence="1" id="KW-0175">Coiled coil</keyword>
<proteinExistence type="predicted"/>
<feature type="region of interest" description="Disordered" evidence="2">
    <location>
        <begin position="754"/>
        <end position="786"/>
    </location>
</feature>
<evidence type="ECO:0000313" key="4">
    <source>
        <dbReference type="Proteomes" id="UP000624404"/>
    </source>
</evidence>
<dbReference type="OrthoDB" id="4088568at2759"/>
<feature type="compositionally biased region" description="Low complexity" evidence="2">
    <location>
        <begin position="759"/>
        <end position="781"/>
    </location>
</feature>
<comment type="caution">
    <text evidence="3">The sequence shown here is derived from an EMBL/GenBank/DDBJ whole genome shotgun (WGS) entry which is preliminary data.</text>
</comment>
<feature type="region of interest" description="Disordered" evidence="2">
    <location>
        <begin position="572"/>
        <end position="606"/>
    </location>
</feature>
<evidence type="ECO:0000313" key="3">
    <source>
        <dbReference type="EMBL" id="CAD6440219.1"/>
    </source>
</evidence>
<evidence type="ECO:0000256" key="2">
    <source>
        <dbReference type="SAM" id="MobiDB-lite"/>
    </source>
</evidence>
<dbReference type="Proteomes" id="UP000624404">
    <property type="component" value="Unassembled WGS sequence"/>
</dbReference>
<feature type="coiled-coil region" evidence="1">
    <location>
        <begin position="203"/>
        <end position="356"/>
    </location>
</feature>
<dbReference type="AlphaFoldDB" id="A0A8H2ZJK3"/>
<keyword evidence="4" id="KW-1185">Reference proteome</keyword>
<sequence length="884" mass="98755">MAMAYIHPYPYLFKVWKITQPLLTITNSFSTPYRILFSSRKAITKHNHNHNHNHNHRAALENHAYNGLRDRGDVTRSTTLHQGLRTQAQAQHAALKNSTTNNPENPRILYPKRDNAATLSSFASRPPLHEENASTPPIMADLSDLIGHIPVSEEQRSTLKCCCGRKDCAYLVHNGEVLNKLEGDVTLAAQMGQALLERHEHYMIDAERERAKMSAKIEQLEVDKRELEVRNEKVIAENKSLLDQLEGLNGSYEESELQIKLLETTLKSTHAEMKRLETLASRTHQLEKDLAILEEEQATLRKTITHTAAEERAAILRWKRAERGLRDLQDQLEKVEREAREEKERHVEILGRMERQRTVERELDTAASRLKGAAAITTGKGKHGTNVVSHFVKDILQDNANLQLGIVELREMLMSSNDEVQILREQLSMHQPMYADDVVDNAHQQRTLGAELEPSEQESESRPQESQVVSQTLHIHHHYHTPKREEVRKPKKKRTSLTSSIFSPLIRSPQSPRTSRGAENAILSQTAVTVPSPINTNNRWSVQSSQLSEFAPSSVPSSPQSMYRNSTLFDRSFDVDSSRPTSPTSSIDPLSPRIHPSFHRKRPSEVSTRSFAAIANFQPHSIIHEEEDDDIHDVSDLQITDIPSLTDDSTNPTTSDLSDNTVEEWMPSQFGPRLHRSSSRESIISISGIDIHTLRARPSQLNMSLAGTAMRPRSRLSTPTTTYSTETITGASIITAQPTLSRMGHSSTSYLRSNIGYTNSSKSTSNDRSSIRSSSSNEGNSNDGGLGKKVGGWVFGRWGMSSAKSTSDLRSTQEAQIPVPPPIVRAVSTPSVSVTPEPIRAILGRAAGINQKGPIPGFRQTEKAPSKVIPDLVDHDALSEVLEE</sequence>